<keyword evidence="5" id="KW-1185">Reference proteome</keyword>
<keyword evidence="2" id="KW-0862">Zinc</keyword>
<reference evidence="6" key="1">
    <citation type="submission" date="2017-02" db="UniProtKB">
        <authorList>
            <consortium name="WormBaseParasite"/>
        </authorList>
    </citation>
    <scope>IDENTIFICATION</scope>
</reference>
<dbReference type="GO" id="GO:0005634">
    <property type="term" value="C:nucleus"/>
    <property type="evidence" value="ECO:0007669"/>
    <property type="project" value="InterPro"/>
</dbReference>
<dbReference type="InterPro" id="IPR013083">
    <property type="entry name" value="Znf_RING/FYVE/PHD"/>
</dbReference>
<dbReference type="WBParaSite" id="SPAL_0000951900.2">
    <property type="protein sequence ID" value="SPAL_0000951900.2"/>
    <property type="gene ID" value="SPAL_0000951900"/>
</dbReference>
<evidence type="ECO:0000256" key="3">
    <source>
        <dbReference type="PROSITE-ProRule" id="PRU00175"/>
    </source>
</evidence>
<dbReference type="InterPro" id="IPR037381">
    <property type="entry name" value="RFWD3"/>
</dbReference>
<organism evidence="5 6">
    <name type="scientific">Strongyloides papillosus</name>
    <name type="common">Intestinal threadworm</name>
    <dbReference type="NCBI Taxonomy" id="174720"/>
    <lineage>
        <taxon>Eukaryota</taxon>
        <taxon>Metazoa</taxon>
        <taxon>Ecdysozoa</taxon>
        <taxon>Nematoda</taxon>
        <taxon>Chromadorea</taxon>
        <taxon>Rhabditida</taxon>
        <taxon>Tylenchina</taxon>
        <taxon>Panagrolaimomorpha</taxon>
        <taxon>Strongyloidoidea</taxon>
        <taxon>Strongyloididae</taxon>
        <taxon>Strongyloides</taxon>
    </lineage>
</organism>
<dbReference type="Gene3D" id="3.30.40.10">
    <property type="entry name" value="Zinc/RING finger domain, C3HC4 (zinc finger)"/>
    <property type="match status" value="2"/>
</dbReference>
<name>A0A0N5BUJ8_STREA</name>
<feature type="domain" description="RING-type" evidence="4">
    <location>
        <begin position="454"/>
        <end position="503"/>
    </location>
</feature>
<proteinExistence type="predicted"/>
<keyword evidence="1 3" id="KW-0863">Zinc-finger</keyword>
<accession>A0A0N5BUJ8</accession>
<feature type="domain" description="RING-type" evidence="4">
    <location>
        <begin position="5"/>
        <end position="52"/>
    </location>
</feature>
<dbReference type="PANTHER" id="PTHR16047:SF7">
    <property type="entry name" value="E3 UBIQUITIN-PROTEIN LIGASE RFWD3"/>
    <property type="match status" value="1"/>
</dbReference>
<dbReference type="GO" id="GO:0036297">
    <property type="term" value="P:interstrand cross-link repair"/>
    <property type="evidence" value="ECO:0007669"/>
    <property type="project" value="InterPro"/>
</dbReference>
<evidence type="ECO:0000256" key="2">
    <source>
        <dbReference type="ARBA" id="ARBA00022833"/>
    </source>
</evidence>
<keyword evidence="1 3" id="KW-0479">Metal-binding</keyword>
<dbReference type="GO" id="GO:0016567">
    <property type="term" value="P:protein ubiquitination"/>
    <property type="evidence" value="ECO:0007669"/>
    <property type="project" value="InterPro"/>
</dbReference>
<dbReference type="Pfam" id="PF13639">
    <property type="entry name" value="zf-RING_2"/>
    <property type="match status" value="2"/>
</dbReference>
<dbReference type="STRING" id="174720.A0A0N5BUJ8"/>
<dbReference type="PROSITE" id="PS50089">
    <property type="entry name" value="ZF_RING_2"/>
    <property type="match status" value="2"/>
</dbReference>
<evidence type="ECO:0000259" key="4">
    <source>
        <dbReference type="PROSITE" id="PS50089"/>
    </source>
</evidence>
<dbReference type="InterPro" id="IPR001841">
    <property type="entry name" value="Znf_RING"/>
</dbReference>
<dbReference type="SMART" id="SM00184">
    <property type="entry name" value="RING"/>
    <property type="match status" value="2"/>
</dbReference>
<evidence type="ECO:0000313" key="6">
    <source>
        <dbReference type="WBParaSite" id="SPAL_0000951900.2"/>
    </source>
</evidence>
<sequence length="909" mass="104541">MSLDCIICTKPYDNGEHALFSTKCGHVMGKSCLEKWASKKDNQSRFNCPVCREFLHISDCHQIFNLPIELLKVKTDDSKDKYLNEDDILEGCFSGKLKKGRTFFMETKYTELKGNKIIHFSDTHNGYILVAGDVIYDCGDWRYEWGGDNRRSFVQIFNGTSIFYSEDFRSVPLTAVEFNKFREDVVEFCVGFENGYLMNRVLSLIENDLGIPNKSVSINGGRKIHSICFLEKKKVVYSVGECNIFSISTDTFCATKSWLRNKNVRSKGITNLSVINNCVLLGVMYGKIYVFEKDKIPYVLYCDEFQWVKSYTYDSITNKLLIFKFVPYCLWDYFETDFNEVRDKMILSREVRSISRVSKYDNEGCRREEYTTYHVQDFQNTTYCLPGNFNSTLISMKYCEKYFTHSFLPDEGNNMLQLHSVNDTFNVVGKKTIENLDQCIGIFALKKPYMPFRCGICTEAYTTIGTEHALCSTKCGHLFGKRCLEKWKNENNDNGKFNCPLCNQSGRDYYSIYNVSKELLKTTSDDGENKCLSEDDVMRRYVLGTLKEKHFFIEQGNKGRQELGNIFIKFIDAYNGFILIVGSPSIAGSRTISFLKIYDGDNIFYNKQFKSGLVTALATNKCCEDNLEFCVGFKNGIILNTVFSLSKGVHGTPHETILFNDNEEINSICYLGHNNIVYSAGDCGVYNIHVDCIHLKKSWLRNAAVKLKTITNLKVVNDSTLFGLMDNKIYVFGKNETPYEIYSEEDLLITSFEYDSVSKIMLIIASKLYDKDRLSRTLKPVLLGIKENHAYETGGCTRRTYTKCSIEKFEKDYYRFPPFSCSLPIFTRRCSEIFTYTFIPDFKNNTLGAYAVNNGFTELANGEKIDCLGSCKRIVALDKPQFFTSKMLKIPIVVVFRNDFAIYNFYTSI</sequence>
<dbReference type="AlphaFoldDB" id="A0A0N5BUJ8"/>
<evidence type="ECO:0000256" key="1">
    <source>
        <dbReference type="ARBA" id="ARBA00022771"/>
    </source>
</evidence>
<evidence type="ECO:0000313" key="5">
    <source>
        <dbReference type="Proteomes" id="UP000046392"/>
    </source>
</evidence>
<dbReference type="SUPFAM" id="SSF57850">
    <property type="entry name" value="RING/U-box"/>
    <property type="match status" value="2"/>
</dbReference>
<dbReference type="GO" id="GO:0008270">
    <property type="term" value="F:zinc ion binding"/>
    <property type="evidence" value="ECO:0007669"/>
    <property type="project" value="UniProtKB-KW"/>
</dbReference>
<dbReference type="Proteomes" id="UP000046392">
    <property type="component" value="Unplaced"/>
</dbReference>
<dbReference type="PANTHER" id="PTHR16047">
    <property type="entry name" value="RFWD3 PROTEIN"/>
    <property type="match status" value="1"/>
</dbReference>
<protein>
    <submittedName>
        <fullName evidence="6">RING-type domain-containing protein</fullName>
    </submittedName>
</protein>
<dbReference type="GO" id="GO:0004842">
    <property type="term" value="F:ubiquitin-protein transferase activity"/>
    <property type="evidence" value="ECO:0007669"/>
    <property type="project" value="InterPro"/>
</dbReference>